<protein>
    <recommendedName>
        <fullName evidence="3">Type VI secretion system protein ImpE</fullName>
    </recommendedName>
</protein>
<comment type="caution">
    <text evidence="1">The sequence shown here is derived from an EMBL/GenBank/DDBJ whole genome shotgun (WGS) entry which is preliminary data.</text>
</comment>
<dbReference type="RefSeq" id="WP_189489407.1">
    <property type="nucleotide sequence ID" value="NZ_BMZO01000004.1"/>
</dbReference>
<accession>A0A8J3DRH0</accession>
<dbReference type="Proteomes" id="UP000641137">
    <property type="component" value="Unassembled WGS sequence"/>
</dbReference>
<evidence type="ECO:0008006" key="3">
    <source>
        <dbReference type="Google" id="ProtNLM"/>
    </source>
</evidence>
<name>A0A8J3DRH0_9HYPH</name>
<evidence type="ECO:0000313" key="1">
    <source>
        <dbReference type="EMBL" id="GHC69512.1"/>
    </source>
</evidence>
<sequence length="266" mass="28822">MKLSSDIAAALSEDRLSDALTMAKEHVMTKPADTEARHFYIDLLMLSGEYEKADAQCNIAVTFSPGDTMGFAFLRNQLRGIAARNAWFETGAMPQFPHGPDAVDQAALKLNLAHREGEAGAALQALEEARGTQPMLWNGKALDDLRDLDDRTPHILEIITTGGAYLWIGLAQITSVRLEPIARPRDFAFRRGQVAMHDGASADVLIPAIYPGTAGNAALLLGRETDWIDEKSGIVTGRGQRSFLAGDEIASFHDLTLLEAVEVAHG</sequence>
<organism evidence="1 2">
    <name type="scientific">Limoniibacter endophyticus</name>
    <dbReference type="NCBI Taxonomy" id="1565040"/>
    <lineage>
        <taxon>Bacteria</taxon>
        <taxon>Pseudomonadati</taxon>
        <taxon>Pseudomonadota</taxon>
        <taxon>Alphaproteobacteria</taxon>
        <taxon>Hyphomicrobiales</taxon>
        <taxon>Bartonellaceae</taxon>
        <taxon>Limoniibacter</taxon>
    </lineage>
</organism>
<dbReference type="Pfam" id="PF07024">
    <property type="entry name" value="ImpE"/>
    <property type="match status" value="1"/>
</dbReference>
<reference evidence="1" key="1">
    <citation type="journal article" date="2014" name="Int. J. Syst. Evol. Microbiol.">
        <title>Complete genome sequence of Corynebacterium casei LMG S-19264T (=DSM 44701T), isolated from a smear-ripened cheese.</title>
        <authorList>
            <consortium name="US DOE Joint Genome Institute (JGI-PGF)"/>
            <person name="Walter F."/>
            <person name="Albersmeier A."/>
            <person name="Kalinowski J."/>
            <person name="Ruckert C."/>
        </authorList>
    </citation>
    <scope>NUCLEOTIDE SEQUENCE</scope>
    <source>
        <strain evidence="1">KCTC 42097</strain>
    </source>
</reference>
<dbReference type="AlphaFoldDB" id="A0A8J3DRH0"/>
<dbReference type="InterPro" id="IPR009211">
    <property type="entry name" value="TagJ"/>
</dbReference>
<proteinExistence type="predicted"/>
<dbReference type="EMBL" id="BMZO01000004">
    <property type="protein sequence ID" value="GHC69512.1"/>
    <property type="molecule type" value="Genomic_DNA"/>
</dbReference>
<evidence type="ECO:0000313" key="2">
    <source>
        <dbReference type="Proteomes" id="UP000641137"/>
    </source>
</evidence>
<gene>
    <name evidence="1" type="primary">impE</name>
    <name evidence="1" type="ORF">GCM10010136_15430</name>
</gene>
<keyword evidence="2" id="KW-1185">Reference proteome</keyword>
<dbReference type="InterPro" id="IPR011990">
    <property type="entry name" value="TPR-like_helical_dom_sf"/>
</dbReference>
<dbReference type="PIRSF" id="PIRSF029288">
    <property type="entry name" value="SciE_ImpE"/>
    <property type="match status" value="1"/>
</dbReference>
<dbReference type="SUPFAM" id="SSF144059">
    <property type="entry name" value="ImpE-like"/>
    <property type="match status" value="1"/>
</dbReference>
<dbReference type="Gene3D" id="1.25.40.10">
    <property type="entry name" value="Tetratricopeptide repeat domain"/>
    <property type="match status" value="1"/>
</dbReference>
<reference evidence="1" key="2">
    <citation type="submission" date="2020-09" db="EMBL/GenBank/DDBJ databases">
        <authorList>
            <person name="Sun Q."/>
            <person name="Kim S."/>
        </authorList>
    </citation>
    <scope>NUCLEOTIDE SEQUENCE</scope>
    <source>
        <strain evidence="1">KCTC 42097</strain>
    </source>
</reference>